<reference evidence="7" key="1">
    <citation type="journal article" date="2010" name="PLoS Negl. Trop. Dis.">
        <title>The genome sequence of Trypanosoma brucei gambiense, causative agent of chronic human african trypanosomiasis.</title>
        <authorList>
            <person name="Jackson A.P."/>
            <person name="Sanders M."/>
            <person name="Berry A."/>
            <person name="McQuillan J."/>
            <person name="Aslett M.A."/>
            <person name="Quail M.A."/>
            <person name="Chukualim B."/>
            <person name="Capewell P."/>
            <person name="MacLeod A."/>
            <person name="Melville S.E."/>
            <person name="Gibson W."/>
            <person name="Barry J.D."/>
            <person name="Berriman M."/>
            <person name="Hertz-Fowler C."/>
        </authorList>
    </citation>
    <scope>NUCLEOTIDE SEQUENCE [LARGE SCALE GENOMIC DNA]</scope>
    <source>
        <strain evidence="7">MHOM/CI/86/DAL972</strain>
    </source>
</reference>
<dbReference type="Gene3D" id="1.25.40.180">
    <property type="match status" value="1"/>
</dbReference>
<gene>
    <name evidence="6" type="ORF">TbgDal_XI11840</name>
</gene>
<feature type="compositionally biased region" description="Pro residues" evidence="4">
    <location>
        <begin position="393"/>
        <end position="402"/>
    </location>
</feature>
<evidence type="ECO:0000256" key="4">
    <source>
        <dbReference type="SAM" id="MobiDB-lite"/>
    </source>
</evidence>
<dbReference type="RefSeq" id="XP_011780329.1">
    <property type="nucleotide sequence ID" value="XM_011782027.1"/>
</dbReference>
<dbReference type="KEGG" id="tbg:TbgDal_XI11840"/>
<dbReference type="Proteomes" id="UP000002316">
    <property type="component" value="Chromosome 11"/>
</dbReference>
<dbReference type="GeneID" id="23866337"/>
<evidence type="ECO:0000313" key="6">
    <source>
        <dbReference type="EMBL" id="CBH18065.1"/>
    </source>
</evidence>
<comment type="similarity">
    <text evidence="1">Belongs to the eukaryotic initiation factor 4G family.</text>
</comment>
<organism evidence="6 7">
    <name type="scientific">Trypanosoma brucei gambiense (strain MHOM/CI/86/DAL972)</name>
    <dbReference type="NCBI Taxonomy" id="679716"/>
    <lineage>
        <taxon>Eukaryota</taxon>
        <taxon>Discoba</taxon>
        <taxon>Euglenozoa</taxon>
        <taxon>Kinetoplastea</taxon>
        <taxon>Metakinetoplastina</taxon>
        <taxon>Trypanosomatida</taxon>
        <taxon>Trypanosomatidae</taxon>
        <taxon>Trypanosoma</taxon>
    </lineage>
</organism>
<sequence>MLFKPRGVTSNDPRYAGGSRLMSVSDLLAYRDTWRGRPPTESFSLAQILRDARAADCKPVVTEKLVMSENGFKVKSRDSIDSLERGVRAVQSALNKLTEWNFDVVVQTVLTPDIIINNEVVKDVVRLIYEKALMEPVFAGLYARMCYSIVRFEYEYRTKFLPGTCQVPSAVRVAIVEKCQQMFTNAVEESKQTMSEEQAERLRKRNVNNIKFAGELFLKTLITQKIIDRILNERIYEMVPNDMELEVIINLLEVVGKLYEEKNPDAQEQLWKMLSSMQENRRYSMRIRFLLQNLIDRRNGGWKPREPEQVVIEDIQSQQQPQQQSQQQQQQQQQQQPQQQPQQQQQQQQQQQPQQQPQQQQQQGQKHYSQQQRHQQGFPHHNQPQSHGGYHQHPPPPPPPPRNSEYQHTPGMKRGGSYHEVSSSLGMGGRCSQSTNDLTRGGSYNNMPPPAHGFSDSRLAPEERKRLNFARPPAQLLEEFKKNILFIVRDAAEEGMTDPEGMKVQLNALVPQDSNAPISEVSVYVTLIRALMDTNESERKLLLSVLQKGSFENHILTRGFSWALAKIISDRDCDDCPRIYARFAEAVWSIPSFNFRCVTKDIVSRTAIHLGALSVEYESEGEWEEDFIAVWENIVTASETGRQGESKPSVADMMESIAPSCTVPFMCNVLPDFVAVMVQARFFTEEELGAWRNKNKDNSKVFSLLEELSVIYA</sequence>
<evidence type="ECO:0000256" key="1">
    <source>
        <dbReference type="ARBA" id="ARBA00005775"/>
    </source>
</evidence>
<dbReference type="PANTHER" id="PTHR23253:SF9">
    <property type="entry name" value="EUKARYOTIC TRANSLATION INITIATION FACTOR 4 GAMMA 2"/>
    <property type="match status" value="1"/>
</dbReference>
<dbReference type="InterPro" id="IPR016024">
    <property type="entry name" value="ARM-type_fold"/>
</dbReference>
<evidence type="ECO:0000256" key="2">
    <source>
        <dbReference type="ARBA" id="ARBA00022540"/>
    </source>
</evidence>
<keyword evidence="2" id="KW-0396">Initiation factor</keyword>
<protein>
    <recommendedName>
        <fullName evidence="5">MIF4G domain-containing protein</fullName>
    </recommendedName>
</protein>
<feature type="domain" description="MIF4G" evidence="5">
    <location>
        <begin position="87"/>
        <end position="301"/>
    </location>
</feature>
<feature type="compositionally biased region" description="Polar residues" evidence="4">
    <location>
        <begin position="420"/>
        <end position="446"/>
    </location>
</feature>
<evidence type="ECO:0000313" key="7">
    <source>
        <dbReference type="Proteomes" id="UP000002316"/>
    </source>
</evidence>
<dbReference type="AlphaFoldDB" id="D0A8R4"/>
<evidence type="ECO:0000256" key="3">
    <source>
        <dbReference type="ARBA" id="ARBA00022917"/>
    </source>
</evidence>
<dbReference type="PANTHER" id="PTHR23253">
    <property type="entry name" value="EUKARYOTIC TRANSLATION INITIATION FACTOR 4 GAMMA"/>
    <property type="match status" value="1"/>
</dbReference>
<dbReference type="VEuPathDB" id="TriTrypDB:Tbg972.11.11840"/>
<dbReference type="SMART" id="SM00543">
    <property type="entry name" value="MIF4G"/>
    <property type="match status" value="1"/>
</dbReference>
<accession>D0A8R4</accession>
<dbReference type="GO" id="GO:0003743">
    <property type="term" value="F:translation initiation factor activity"/>
    <property type="evidence" value="ECO:0007669"/>
    <property type="project" value="UniProtKB-KW"/>
</dbReference>
<dbReference type="Pfam" id="PF02854">
    <property type="entry name" value="MIF4G"/>
    <property type="match status" value="1"/>
</dbReference>
<feature type="compositionally biased region" description="Low complexity" evidence="4">
    <location>
        <begin position="316"/>
        <end position="376"/>
    </location>
</feature>
<name>D0A8R4_TRYB9</name>
<dbReference type="OrthoDB" id="514777at2759"/>
<dbReference type="InterPro" id="IPR003890">
    <property type="entry name" value="MIF4G-like_typ-3"/>
</dbReference>
<feature type="region of interest" description="Disordered" evidence="4">
    <location>
        <begin position="314"/>
        <end position="457"/>
    </location>
</feature>
<proteinExistence type="inferred from homology"/>
<evidence type="ECO:0000259" key="5">
    <source>
        <dbReference type="SMART" id="SM00543"/>
    </source>
</evidence>
<dbReference type="EMBL" id="FN554974">
    <property type="protein sequence ID" value="CBH18065.1"/>
    <property type="molecule type" value="Genomic_DNA"/>
</dbReference>
<dbReference type="SUPFAM" id="SSF48371">
    <property type="entry name" value="ARM repeat"/>
    <property type="match status" value="1"/>
</dbReference>
<dbReference type="GO" id="GO:0003729">
    <property type="term" value="F:mRNA binding"/>
    <property type="evidence" value="ECO:0007669"/>
    <property type="project" value="TreeGrafter"/>
</dbReference>
<keyword evidence="3" id="KW-0648">Protein biosynthesis</keyword>
<dbReference type="GO" id="GO:0016281">
    <property type="term" value="C:eukaryotic translation initiation factor 4F complex"/>
    <property type="evidence" value="ECO:0007669"/>
    <property type="project" value="TreeGrafter"/>
</dbReference>